<evidence type="ECO:0000313" key="7">
    <source>
        <dbReference type="Proteomes" id="UP000008888"/>
    </source>
</evidence>
<dbReference type="HOGENOM" id="CLU_833689_0_0_6"/>
<dbReference type="AlphaFoldDB" id="G0A6V6"/>
<keyword evidence="3" id="KW-0159">Chromosome partition</keyword>
<evidence type="ECO:0000256" key="2">
    <source>
        <dbReference type="ARBA" id="ARBA00022618"/>
    </source>
</evidence>
<dbReference type="NCBIfam" id="TIGR00281">
    <property type="entry name" value="SMC-Scp complex subunit ScpB"/>
    <property type="match status" value="1"/>
</dbReference>
<dbReference type="STRING" id="857087.Metme_2172"/>
<dbReference type="KEGG" id="mmt:Metme_2172"/>
<evidence type="ECO:0000313" key="6">
    <source>
        <dbReference type="EMBL" id="AEG00577.1"/>
    </source>
</evidence>
<evidence type="ECO:0000256" key="1">
    <source>
        <dbReference type="ARBA" id="ARBA00022490"/>
    </source>
</evidence>
<name>G0A6V6_METMM</name>
<accession>G0A6V6</accession>
<dbReference type="GO" id="GO:0051304">
    <property type="term" value="P:chromosome separation"/>
    <property type="evidence" value="ECO:0007669"/>
    <property type="project" value="InterPro"/>
</dbReference>
<dbReference type="SUPFAM" id="SSF46785">
    <property type="entry name" value="Winged helix' DNA-binding domain"/>
    <property type="match status" value="2"/>
</dbReference>
<dbReference type="GO" id="GO:0051301">
    <property type="term" value="P:cell division"/>
    <property type="evidence" value="ECO:0007669"/>
    <property type="project" value="UniProtKB-KW"/>
</dbReference>
<dbReference type="Proteomes" id="UP000008888">
    <property type="component" value="Chromosome"/>
</dbReference>
<dbReference type="eggNOG" id="COG1386">
    <property type="taxonomic scope" value="Bacteria"/>
</dbReference>
<reference key="2">
    <citation type="submission" date="2011-05" db="EMBL/GenBank/DDBJ databases">
        <title>Complete genome sequence of the aerobic marine methanotroph Methylomonas methanica MC09.</title>
        <authorList>
            <person name="Boden R."/>
            <person name="Cunliffe M."/>
            <person name="Scanlan J."/>
            <person name="Moussard H."/>
            <person name="Kits K.D."/>
            <person name="Klotz M."/>
            <person name="Jetten M."/>
            <person name="Vuilleumier S."/>
            <person name="Han J."/>
            <person name="Peters L."/>
            <person name="Mikhailova N."/>
            <person name="Teshima H."/>
            <person name="Tapia R."/>
            <person name="Kyrpides N."/>
            <person name="Ivanova N."/>
            <person name="Pagani I."/>
            <person name="Cheng J.-F."/>
            <person name="Goodwin L."/>
            <person name="Han C."/>
            <person name="Hauser L."/>
            <person name="Land M."/>
            <person name="Lapidus A."/>
            <person name="Lucas S."/>
            <person name="Pitluck S."/>
            <person name="Woyke T."/>
            <person name="Stein L.Y."/>
            <person name="Murrell C."/>
        </authorList>
    </citation>
    <scope>NUCLEOTIDE SEQUENCE</scope>
    <source>
        <strain>MC09</strain>
    </source>
</reference>
<dbReference type="PANTHER" id="PTHR34298">
    <property type="entry name" value="SEGREGATION AND CONDENSATION PROTEIN B"/>
    <property type="match status" value="1"/>
</dbReference>
<dbReference type="RefSeq" id="WP_013818821.1">
    <property type="nucleotide sequence ID" value="NC_015572.1"/>
</dbReference>
<feature type="region of interest" description="Disordered" evidence="5">
    <location>
        <begin position="283"/>
        <end position="333"/>
    </location>
</feature>
<dbReference type="EMBL" id="CP002738">
    <property type="protein sequence ID" value="AEG00577.1"/>
    <property type="molecule type" value="Genomic_DNA"/>
</dbReference>
<dbReference type="PANTHER" id="PTHR34298:SF2">
    <property type="entry name" value="SEGREGATION AND CONDENSATION PROTEIN B"/>
    <property type="match status" value="1"/>
</dbReference>
<reference evidence="7" key="3">
    <citation type="submission" date="2011-05" db="EMBL/GenBank/DDBJ databases">
        <title>Complete sequence of Methylomonas methanica MC09.</title>
        <authorList>
            <consortium name="US DOE Joint Genome Institute"/>
            <person name="Lucas S."/>
            <person name="Han J."/>
            <person name="Lapidus A."/>
            <person name="Cheng J.-F."/>
            <person name="Goodwin L."/>
            <person name="Pitluck S."/>
            <person name="Peters L."/>
            <person name="Mikhailova N."/>
            <person name="Teshima H."/>
            <person name="Han C."/>
            <person name="Tapia R."/>
            <person name="Land M."/>
            <person name="Hauser L."/>
            <person name="Kyrpides N."/>
            <person name="Ivanova N."/>
            <person name="Pagani I."/>
            <person name="Stein L."/>
            <person name="Woyke T."/>
        </authorList>
    </citation>
    <scope>NUCLEOTIDE SEQUENCE [LARGE SCALE GENOMIC DNA]</scope>
    <source>
        <strain evidence="7">MC09</strain>
    </source>
</reference>
<dbReference type="InterPro" id="IPR005234">
    <property type="entry name" value="ScpB_csome_segregation"/>
</dbReference>
<dbReference type="Gene3D" id="1.10.10.10">
    <property type="entry name" value="Winged helix-like DNA-binding domain superfamily/Winged helix DNA-binding domain"/>
    <property type="match status" value="2"/>
</dbReference>
<sequence length="333" mass="37549">MAAPAIEEIRAEVAVESENVVPEVKPKPRKPRTKPAPAIATVQARKTKVRFPEMWTVELQGRAYLPKRAPLRKPVVRLPANWADKLRANLGTPLIAEYQPPLSEPSIEFDVNTKRIVEAILFAANKPMTIKQIQETFPELEQPDTLEIQTALEAIAQDYLSRPIGLKKLASGYRFQVREGVAPWVTRLFEEKPPRYSRALLETLSIIAYRQPVTRGEIEDIRGVGVSSSIIHTLLEREWIRVIAHKEVPGRPALYGTTKQFLDYFNLTSLNELPTLEEITHLDFSNDTAQQEPRERSQTDPAETEISPQIAEQEAESGPQAIEAGNSESRTLH</sequence>
<keyword evidence="7" id="KW-1185">Reference proteome</keyword>
<protein>
    <submittedName>
        <fullName evidence="6">Chromosome segregation and condensation protein, ScpB</fullName>
    </submittedName>
</protein>
<keyword evidence="1" id="KW-0963">Cytoplasm</keyword>
<evidence type="ECO:0000256" key="5">
    <source>
        <dbReference type="SAM" id="MobiDB-lite"/>
    </source>
</evidence>
<dbReference type="InterPro" id="IPR036390">
    <property type="entry name" value="WH_DNA-bd_sf"/>
</dbReference>
<gene>
    <name evidence="6" type="ordered locus">Metme_2172</name>
</gene>
<keyword evidence="4" id="KW-0131">Cell cycle</keyword>
<reference evidence="6 7" key="1">
    <citation type="journal article" date="2011" name="J. Bacteriol.">
        <title>Complete Genome Sequence of the Aerobic Marine Methanotroph Methylomonas methanica MC09.</title>
        <authorList>
            <person name="Boden R."/>
            <person name="Cunliffe M."/>
            <person name="Scanlan J."/>
            <person name="Moussard H."/>
            <person name="Kits K.D."/>
            <person name="Klotz M.G."/>
            <person name="Jetten M.S."/>
            <person name="Vuilleumier S."/>
            <person name="Han J."/>
            <person name="Peters L."/>
            <person name="Mikhailova N."/>
            <person name="Teshima H."/>
            <person name="Tapia R."/>
            <person name="Kyrpides N."/>
            <person name="Ivanova N."/>
            <person name="Pagani I."/>
            <person name="Cheng J.F."/>
            <person name="Goodwin L."/>
            <person name="Han C."/>
            <person name="Hauser L."/>
            <person name="Land M.L."/>
            <person name="Lapidus A."/>
            <person name="Lucas S."/>
            <person name="Pitluck S."/>
            <person name="Woyke T."/>
            <person name="Stein L."/>
            <person name="Murrell J.C."/>
        </authorList>
    </citation>
    <scope>NUCLEOTIDE SEQUENCE [LARGE SCALE GENOMIC DNA]</scope>
    <source>
        <strain evidence="6 7">MC09</strain>
    </source>
</reference>
<evidence type="ECO:0000256" key="3">
    <source>
        <dbReference type="ARBA" id="ARBA00022829"/>
    </source>
</evidence>
<evidence type="ECO:0000256" key="4">
    <source>
        <dbReference type="ARBA" id="ARBA00023306"/>
    </source>
</evidence>
<organism evidence="6 7">
    <name type="scientific">Methylomonas methanica (strain DSM 25384 / MC09)</name>
    <dbReference type="NCBI Taxonomy" id="857087"/>
    <lineage>
        <taxon>Bacteria</taxon>
        <taxon>Pseudomonadati</taxon>
        <taxon>Pseudomonadota</taxon>
        <taxon>Gammaproteobacteria</taxon>
        <taxon>Methylococcales</taxon>
        <taxon>Methylococcaceae</taxon>
        <taxon>Methylomonas</taxon>
    </lineage>
</organism>
<dbReference type="Pfam" id="PF04079">
    <property type="entry name" value="SMC_ScpB"/>
    <property type="match status" value="1"/>
</dbReference>
<feature type="region of interest" description="Disordered" evidence="5">
    <location>
        <begin position="18"/>
        <end position="43"/>
    </location>
</feature>
<dbReference type="InterPro" id="IPR036388">
    <property type="entry name" value="WH-like_DNA-bd_sf"/>
</dbReference>
<keyword evidence="2" id="KW-0132">Cell division</keyword>
<proteinExistence type="predicted"/>